<dbReference type="PANTHER" id="PTHR23148">
    <property type="entry name" value="SERINE/ARGININE REGULATED NUCLEAR MATRIX PROTEIN"/>
    <property type="match status" value="1"/>
</dbReference>
<proteinExistence type="predicted"/>
<protein>
    <submittedName>
        <fullName evidence="3">Serine/arginine repetitive matrix protein 1</fullName>
    </submittedName>
</protein>
<evidence type="ECO:0000256" key="1">
    <source>
        <dbReference type="ARBA" id="ARBA00022664"/>
    </source>
</evidence>
<dbReference type="Proteomes" id="UP001281761">
    <property type="component" value="Unassembled WGS sequence"/>
</dbReference>
<name>A0ABQ9XYV8_9EUKA</name>
<evidence type="ECO:0000313" key="3">
    <source>
        <dbReference type="EMBL" id="KAK2956677.1"/>
    </source>
</evidence>
<reference evidence="3 4" key="1">
    <citation type="journal article" date="2022" name="bioRxiv">
        <title>Genomics of Preaxostyla Flagellates Illuminates Evolutionary Transitions and the Path Towards Mitochondrial Loss.</title>
        <authorList>
            <person name="Novak L.V.F."/>
            <person name="Treitli S.C."/>
            <person name="Pyrih J."/>
            <person name="Halakuc P."/>
            <person name="Pipaliya S.V."/>
            <person name="Vacek V."/>
            <person name="Brzon O."/>
            <person name="Soukal P."/>
            <person name="Eme L."/>
            <person name="Dacks J.B."/>
            <person name="Karnkowska A."/>
            <person name="Elias M."/>
            <person name="Hampl V."/>
        </authorList>
    </citation>
    <scope>NUCLEOTIDE SEQUENCE [LARGE SCALE GENOMIC DNA]</scope>
    <source>
        <strain evidence="3">NAU3</strain>
        <tissue evidence="3">Gut</tissue>
    </source>
</reference>
<dbReference type="Pfam" id="PF01480">
    <property type="entry name" value="PWI"/>
    <property type="match status" value="1"/>
</dbReference>
<evidence type="ECO:0000259" key="2">
    <source>
        <dbReference type="PROSITE" id="PS51025"/>
    </source>
</evidence>
<comment type="caution">
    <text evidence="3">The sequence shown here is derived from an EMBL/GenBank/DDBJ whole genome shotgun (WGS) entry which is preliminary data.</text>
</comment>
<sequence>MNFRGVSQDHDTRYANKDELMIESMKLPPLFEKQVDIQKVDMDVLSTWITKTVFEIIGVEDEVVANYAVEILKENDSPDARKLIHSLTPFLEQDQAMTFVTSLWKMLLEAQKSDIGIPEELILERQKQIAEENDHRRHDSDEILQNRDLHHAEDAHIHLHPLNQQVNHHLLTTDVDGVGDIGVEATLGHLKACHVREIVGRHLHRLRLLPRGDTLH</sequence>
<evidence type="ECO:0000313" key="4">
    <source>
        <dbReference type="Proteomes" id="UP001281761"/>
    </source>
</evidence>
<dbReference type="PROSITE" id="PS51025">
    <property type="entry name" value="PWI"/>
    <property type="match status" value="1"/>
</dbReference>
<dbReference type="EMBL" id="JARBJD010000053">
    <property type="protein sequence ID" value="KAK2956677.1"/>
    <property type="molecule type" value="Genomic_DNA"/>
</dbReference>
<feature type="domain" description="PWI" evidence="2">
    <location>
        <begin position="24"/>
        <end position="124"/>
    </location>
</feature>
<dbReference type="InterPro" id="IPR002483">
    <property type="entry name" value="PWI_dom"/>
</dbReference>
<gene>
    <name evidence="3" type="ORF">BLNAU_8311</name>
</gene>
<dbReference type="SUPFAM" id="SSF101233">
    <property type="entry name" value="PWI domain"/>
    <property type="match status" value="1"/>
</dbReference>
<accession>A0ABQ9XYV8</accession>
<keyword evidence="4" id="KW-1185">Reference proteome</keyword>
<keyword evidence="1" id="KW-0507">mRNA processing</keyword>
<organism evidence="3 4">
    <name type="scientific">Blattamonas nauphoetae</name>
    <dbReference type="NCBI Taxonomy" id="2049346"/>
    <lineage>
        <taxon>Eukaryota</taxon>
        <taxon>Metamonada</taxon>
        <taxon>Preaxostyla</taxon>
        <taxon>Oxymonadida</taxon>
        <taxon>Blattamonas</taxon>
    </lineage>
</organism>
<dbReference type="SMART" id="SM00311">
    <property type="entry name" value="PWI"/>
    <property type="match status" value="1"/>
</dbReference>
<dbReference type="InterPro" id="IPR052225">
    <property type="entry name" value="Ser/Arg_repetitive_matrix"/>
</dbReference>
<dbReference type="InterPro" id="IPR036483">
    <property type="entry name" value="PWI_dom_sf"/>
</dbReference>
<dbReference type="Gene3D" id="1.20.1390.10">
    <property type="entry name" value="PWI domain"/>
    <property type="match status" value="1"/>
</dbReference>
<dbReference type="PANTHER" id="PTHR23148:SF0">
    <property type="entry name" value="SERINE_ARGININE REPETITIVE MATRIX PROTEIN 1"/>
    <property type="match status" value="1"/>
</dbReference>